<keyword evidence="7" id="KW-0732">Signal</keyword>
<keyword evidence="3" id="KW-0328">Glycosyltransferase</keyword>
<name>A0A1I7SXB2_BURXY</name>
<dbReference type="Proteomes" id="UP000095284">
    <property type="component" value="Unplaced"/>
</dbReference>
<organism evidence="9 11">
    <name type="scientific">Bursaphelenchus xylophilus</name>
    <name type="common">Pinewood nematode worm</name>
    <name type="synonym">Aphelenchoides xylophilus</name>
    <dbReference type="NCBI Taxonomy" id="6326"/>
    <lineage>
        <taxon>Eukaryota</taxon>
        <taxon>Metazoa</taxon>
        <taxon>Ecdysozoa</taxon>
        <taxon>Nematoda</taxon>
        <taxon>Chromadorea</taxon>
        <taxon>Rhabditida</taxon>
        <taxon>Tylenchina</taxon>
        <taxon>Tylenchomorpha</taxon>
        <taxon>Aphelenchoidea</taxon>
        <taxon>Aphelenchoididae</taxon>
        <taxon>Bursaphelenchus</taxon>
    </lineage>
</organism>
<evidence type="ECO:0000256" key="1">
    <source>
        <dbReference type="ARBA" id="ARBA00009995"/>
    </source>
</evidence>
<protein>
    <recommendedName>
        <fullName evidence="2">glucuronosyltransferase</fullName>
        <ecNumber evidence="2">2.4.1.17</ecNumber>
    </recommendedName>
</protein>
<dbReference type="EC" id="2.4.1.17" evidence="2"/>
<dbReference type="CDD" id="cd03784">
    <property type="entry name" value="GT1_Gtf-like"/>
    <property type="match status" value="1"/>
</dbReference>
<evidence type="ECO:0000256" key="7">
    <source>
        <dbReference type="SAM" id="SignalP"/>
    </source>
</evidence>
<gene>
    <name evidence="8" type="ORF">BXYJ_LOCUS4787</name>
</gene>
<evidence type="ECO:0000313" key="11">
    <source>
        <dbReference type="WBParaSite" id="BXY_1769600.1"/>
    </source>
</evidence>
<evidence type="ECO:0000256" key="3">
    <source>
        <dbReference type="ARBA" id="ARBA00022676"/>
    </source>
</evidence>
<proteinExistence type="inferred from homology"/>
<dbReference type="Proteomes" id="UP000582659">
    <property type="component" value="Unassembled WGS sequence"/>
</dbReference>
<dbReference type="SMR" id="A0A1I7SXB2"/>
<dbReference type="Proteomes" id="UP000659654">
    <property type="component" value="Unassembled WGS sequence"/>
</dbReference>
<dbReference type="AlphaFoldDB" id="A0A1I7SXB2"/>
<evidence type="ECO:0000313" key="10">
    <source>
        <dbReference type="Proteomes" id="UP000659654"/>
    </source>
</evidence>
<dbReference type="WBParaSite" id="BXY_1769600.1">
    <property type="protein sequence ID" value="BXY_1769600.1"/>
    <property type="gene ID" value="BXY_1769600"/>
</dbReference>
<keyword evidence="4" id="KW-0808">Transferase</keyword>
<dbReference type="EMBL" id="CAJFCV020000002">
    <property type="protein sequence ID" value="CAG9100302.1"/>
    <property type="molecule type" value="Genomic_DNA"/>
</dbReference>
<dbReference type="Gene3D" id="3.40.50.2000">
    <property type="entry name" value="Glycogen Phosphorylase B"/>
    <property type="match status" value="2"/>
</dbReference>
<accession>A0A1I7SXB2</accession>
<dbReference type="PANTHER" id="PTHR48043">
    <property type="entry name" value="EG:EG0003.4 PROTEIN-RELATED"/>
    <property type="match status" value="1"/>
</dbReference>
<keyword evidence="10" id="KW-1185">Reference proteome</keyword>
<evidence type="ECO:0000256" key="2">
    <source>
        <dbReference type="ARBA" id="ARBA00012544"/>
    </source>
</evidence>
<evidence type="ECO:0000256" key="5">
    <source>
        <dbReference type="ARBA" id="ARBA00047475"/>
    </source>
</evidence>
<evidence type="ECO:0000256" key="4">
    <source>
        <dbReference type="ARBA" id="ARBA00022679"/>
    </source>
</evidence>
<dbReference type="InterPro" id="IPR002213">
    <property type="entry name" value="UDP_glucos_trans"/>
</dbReference>
<dbReference type="OrthoDB" id="5835829at2759"/>
<evidence type="ECO:0000256" key="6">
    <source>
        <dbReference type="SAM" id="Phobius"/>
    </source>
</evidence>
<dbReference type="InterPro" id="IPR050271">
    <property type="entry name" value="UDP-glycosyltransferase"/>
</dbReference>
<comment type="similarity">
    <text evidence="1">Belongs to the UDP-glycosyltransferase family.</text>
</comment>
<comment type="catalytic activity">
    <reaction evidence="5">
        <text>glucuronate acceptor + UDP-alpha-D-glucuronate = acceptor beta-D-glucuronoside + UDP + H(+)</text>
        <dbReference type="Rhea" id="RHEA:21032"/>
        <dbReference type="ChEBI" id="CHEBI:15378"/>
        <dbReference type="ChEBI" id="CHEBI:58052"/>
        <dbReference type="ChEBI" id="CHEBI:58223"/>
        <dbReference type="ChEBI" id="CHEBI:132367"/>
        <dbReference type="ChEBI" id="CHEBI:132368"/>
        <dbReference type="EC" id="2.4.1.17"/>
    </reaction>
</comment>
<keyword evidence="6" id="KW-1133">Transmembrane helix</keyword>
<dbReference type="EMBL" id="CAJFDI010000002">
    <property type="protein sequence ID" value="CAD5216942.1"/>
    <property type="molecule type" value="Genomic_DNA"/>
</dbReference>
<reference evidence="8" key="2">
    <citation type="submission" date="2020-09" db="EMBL/GenBank/DDBJ databases">
        <authorList>
            <person name="Kikuchi T."/>
        </authorList>
    </citation>
    <scope>NUCLEOTIDE SEQUENCE</scope>
    <source>
        <strain evidence="8">Ka4C1</strain>
    </source>
</reference>
<feature type="chain" id="PRO_5035400010" description="glucuronosyltransferase" evidence="7">
    <location>
        <begin position="20"/>
        <end position="544"/>
    </location>
</feature>
<feature type="signal peptide" evidence="7">
    <location>
        <begin position="1"/>
        <end position="19"/>
    </location>
</feature>
<feature type="transmembrane region" description="Helical" evidence="6">
    <location>
        <begin position="514"/>
        <end position="531"/>
    </location>
</feature>
<keyword evidence="6" id="KW-0812">Transmembrane</keyword>
<reference evidence="11" key="1">
    <citation type="submission" date="2016-11" db="UniProtKB">
        <authorList>
            <consortium name="WormBaseParasite"/>
        </authorList>
    </citation>
    <scope>IDENTIFICATION</scope>
</reference>
<evidence type="ECO:0000313" key="8">
    <source>
        <dbReference type="EMBL" id="CAD5216942.1"/>
    </source>
</evidence>
<dbReference type="GO" id="GO:0015020">
    <property type="term" value="F:glucuronosyltransferase activity"/>
    <property type="evidence" value="ECO:0007669"/>
    <property type="project" value="UniProtKB-EC"/>
</dbReference>
<dbReference type="Pfam" id="PF00201">
    <property type="entry name" value="UDPGT"/>
    <property type="match status" value="1"/>
</dbReference>
<dbReference type="SUPFAM" id="SSF53756">
    <property type="entry name" value="UDP-Glycosyltransferase/glycogen phosphorylase"/>
    <property type="match status" value="1"/>
</dbReference>
<sequence length="544" mass="62202">MSLLGLIILISGASLACEAGHVLISPSSLEPVHRETMKPLAEELIKRGHQVTWFEYGLQKPTDPLPAKVKEVYVEVSVPDQGLYDLYVRKNHSEFKRQWDPEYWSDNERRDHWINSVKICDRVLSDKKSRAIFDKLVKTTFDAVVVDDLYNPCGLLHTALQKSVFVYWSITGLRTESAWSHHSPSPPSYIPAPGSGLTEEMDFLERSKNLAQYAHNLYTHHRVVLPLVDELAKKHFLNHKLPEAFYMERNASLNFVNHFPIFDFARPYMPRVNFVGCTHCRKAKPLDKKFTDFIAKSNEVDGFVVISSGHSAQWKHAPEDVIQNLLAAIKSKPNIQFIWQFEGSLTNAPSNLLTVKWLPLQDLLGHKQCKAHISHGGVNSVMESVWHGVPVIGWPLTINNKDNLLRVTARHAGLLLSTKRPSEKQIISALNRIYVQTFKEEALIFQDMVTDVPYTELTHAAFWVEFIIRHQEIPHARSGADDLNILQYFLVDVIAFLLSTITLIVYIIHHTLKLLVRGLIWLVVSAFRYAFSKKPKVDKKKKTN</sequence>
<dbReference type="eggNOG" id="KOG1192">
    <property type="taxonomic scope" value="Eukaryota"/>
</dbReference>
<dbReference type="PANTHER" id="PTHR48043:SF5">
    <property type="entry name" value="UDP-GLUCURONOSYLTRANSFERASE UGT-58-RELATED"/>
    <property type="match status" value="1"/>
</dbReference>
<evidence type="ECO:0000313" key="9">
    <source>
        <dbReference type="Proteomes" id="UP000095284"/>
    </source>
</evidence>
<keyword evidence="6" id="KW-0472">Membrane</keyword>
<feature type="transmembrane region" description="Helical" evidence="6">
    <location>
        <begin position="485"/>
        <end position="507"/>
    </location>
</feature>